<dbReference type="Pfam" id="PF07631">
    <property type="entry name" value="PSD4"/>
    <property type="match status" value="1"/>
</dbReference>
<evidence type="ECO:0000259" key="7">
    <source>
        <dbReference type="Pfam" id="PF07637"/>
    </source>
</evidence>
<evidence type="ECO:0000256" key="1">
    <source>
        <dbReference type="SAM" id="SignalP"/>
    </source>
</evidence>
<evidence type="ECO:0000259" key="5">
    <source>
        <dbReference type="Pfam" id="PF07631"/>
    </source>
</evidence>
<dbReference type="InterPro" id="IPR013039">
    <property type="entry name" value="DUF1588"/>
</dbReference>
<dbReference type="InterPro" id="IPR013036">
    <property type="entry name" value="DUF1587"/>
</dbReference>
<evidence type="ECO:0000259" key="3">
    <source>
        <dbReference type="Pfam" id="PF07626"/>
    </source>
</evidence>
<name>A0A518DVF4_9BACT</name>
<dbReference type="KEGG" id="lcre:Pla8534_36320"/>
<dbReference type="AlphaFoldDB" id="A0A518DVF4"/>
<keyword evidence="1" id="KW-0732">Signal</keyword>
<dbReference type="Pfam" id="PF07626">
    <property type="entry name" value="PSD3"/>
    <property type="match status" value="1"/>
</dbReference>
<dbReference type="InterPro" id="IPR036909">
    <property type="entry name" value="Cyt_c-like_dom_sf"/>
</dbReference>
<evidence type="ECO:0000313" key="9">
    <source>
        <dbReference type="Proteomes" id="UP000317648"/>
    </source>
</evidence>
<evidence type="ECO:0000259" key="2">
    <source>
        <dbReference type="Pfam" id="PF07624"/>
    </source>
</evidence>
<dbReference type="SUPFAM" id="SSF46626">
    <property type="entry name" value="Cytochrome c"/>
    <property type="match status" value="1"/>
</dbReference>
<dbReference type="InterPro" id="IPR011429">
    <property type="entry name" value="Cyt_c_Planctomycete-type"/>
</dbReference>
<dbReference type="Pfam" id="PF07627">
    <property type="entry name" value="PSCyt3"/>
    <property type="match status" value="1"/>
</dbReference>
<feature type="domain" description="DUF1588" evidence="4">
    <location>
        <begin position="625"/>
        <end position="720"/>
    </location>
</feature>
<organism evidence="8 9">
    <name type="scientific">Lignipirellula cremea</name>
    <dbReference type="NCBI Taxonomy" id="2528010"/>
    <lineage>
        <taxon>Bacteria</taxon>
        <taxon>Pseudomonadati</taxon>
        <taxon>Planctomycetota</taxon>
        <taxon>Planctomycetia</taxon>
        <taxon>Pirellulales</taxon>
        <taxon>Pirellulaceae</taxon>
        <taxon>Lignipirellula</taxon>
    </lineage>
</organism>
<protein>
    <submittedName>
        <fullName evidence="8">Planctomycete cytochrome C</fullName>
    </submittedName>
</protein>
<sequence length="811" mass="91350" precursor="true">MTKTLAFLCLLLSLGSLEVLSAEPDTEGFDKHARPFLQRYCVKCHGADKQNAGVRLDKLGPMTADFEFGEIWREVQSQSLLKAMPPEEEPQPSEKERLAFLDWVNREIQRAETAFAGSGKAVVLRRLNKSEYRNTIRDLLYLDEFVDPAINLPDDDTFHGFDNIGSALNISPVQLRTYLETADTMLQLAFPEELKTPSPKHLHIEPLDMADWYAKSRALSRERNQISENTELTPAVRGKMAAEVQQLLREHNARAQGKTYFDFGTQIIEALEDGLRFTNTARFSFGGRPDGIYRFRIKARGLPGSDGAMPLLIMEFGATREEITVLTTDLAPKMKVYEGEFLRGPGFGLLRIYARGMGNGFHYRGSDKQKPQAVLASFELEGPFPSPLREKANKVYFGGVEDSDAGAREVLTRFMERAFRRPPAPERVEQFLTFYRAQRAEGQAFRPALLSTMRGVLAAPEFLFMLEDRPGEGKETELLDDFELASRLSYFLTSAPPDQELYALARTGELTDPDTLLAQARRLMSSPRASAFAQNFTGQWLQLRTLGDMAPDDRKYTEWEETLQESMRKETETFFLRVLQEQLPLTTLLQSDFTMLNSRLANFYGIPDVEGYEFRPVNLSPENPRGGLLTHASILTLTSDGIRTSPVKRGAFLLENILGDPPPPPPNNVPPVKETTGATLRERLASHRDLPACASCHADIDPLGFALENFNAIGKWREHEEDTKLPVDPSGTMPSGARFENFPEFRNLLSERRDDVARCLAEKLMMYSLGRAPTFTDKPALQRVVEQTKADGYKLSTMVESIILSEPFLTK</sequence>
<feature type="domain" description="DUF1585" evidence="2">
    <location>
        <begin position="735"/>
        <end position="808"/>
    </location>
</feature>
<dbReference type="Pfam" id="PF07637">
    <property type="entry name" value="PSD5"/>
    <property type="match status" value="1"/>
</dbReference>
<feature type="domain" description="Cytochrome C Planctomycete-type" evidence="6">
    <location>
        <begin position="41"/>
        <end position="88"/>
    </location>
</feature>
<evidence type="ECO:0000259" key="6">
    <source>
        <dbReference type="Pfam" id="PF07635"/>
    </source>
</evidence>
<dbReference type="Pfam" id="PF07635">
    <property type="entry name" value="PSCyt1"/>
    <property type="match status" value="1"/>
</dbReference>
<feature type="chain" id="PRO_5021894939" evidence="1">
    <location>
        <begin position="22"/>
        <end position="811"/>
    </location>
</feature>
<feature type="domain" description="DUF1595" evidence="7">
    <location>
        <begin position="407"/>
        <end position="467"/>
    </location>
</feature>
<gene>
    <name evidence="8" type="ORF">Pla8534_36320</name>
</gene>
<feature type="domain" description="DUF1587" evidence="3">
    <location>
        <begin position="125"/>
        <end position="190"/>
    </location>
</feature>
<dbReference type="InterPro" id="IPR013043">
    <property type="entry name" value="DUF1595"/>
</dbReference>
<dbReference type="Pfam" id="PF07624">
    <property type="entry name" value="PSD2"/>
    <property type="match status" value="1"/>
</dbReference>
<dbReference type="GO" id="GO:0020037">
    <property type="term" value="F:heme binding"/>
    <property type="evidence" value="ECO:0007669"/>
    <property type="project" value="InterPro"/>
</dbReference>
<reference evidence="8 9" key="1">
    <citation type="submission" date="2019-02" db="EMBL/GenBank/DDBJ databases">
        <title>Deep-cultivation of Planctomycetes and their phenomic and genomic characterization uncovers novel biology.</title>
        <authorList>
            <person name="Wiegand S."/>
            <person name="Jogler M."/>
            <person name="Boedeker C."/>
            <person name="Pinto D."/>
            <person name="Vollmers J."/>
            <person name="Rivas-Marin E."/>
            <person name="Kohn T."/>
            <person name="Peeters S.H."/>
            <person name="Heuer A."/>
            <person name="Rast P."/>
            <person name="Oberbeckmann S."/>
            <person name="Bunk B."/>
            <person name="Jeske O."/>
            <person name="Meyerdierks A."/>
            <person name="Storesund J.E."/>
            <person name="Kallscheuer N."/>
            <person name="Luecker S."/>
            <person name="Lage O.M."/>
            <person name="Pohl T."/>
            <person name="Merkel B.J."/>
            <person name="Hornburger P."/>
            <person name="Mueller R.-W."/>
            <person name="Bruemmer F."/>
            <person name="Labrenz M."/>
            <person name="Spormann A.M."/>
            <person name="Op den Camp H."/>
            <person name="Overmann J."/>
            <person name="Amann R."/>
            <person name="Jetten M.S.M."/>
            <person name="Mascher T."/>
            <person name="Medema M.H."/>
            <person name="Devos D.P."/>
            <person name="Kaster A.-K."/>
            <person name="Ovreas L."/>
            <person name="Rohde M."/>
            <person name="Galperin M.Y."/>
            <person name="Jogler C."/>
        </authorList>
    </citation>
    <scope>NUCLEOTIDE SEQUENCE [LARGE SCALE GENOMIC DNA]</scope>
    <source>
        <strain evidence="8 9">Pla85_3_4</strain>
    </source>
</reference>
<accession>A0A518DVF4</accession>
<dbReference type="InterPro" id="IPR013042">
    <property type="entry name" value="DUF1592"/>
</dbReference>
<dbReference type="InterPro" id="IPR011478">
    <property type="entry name" value="DUF1585"/>
</dbReference>
<proteinExistence type="predicted"/>
<feature type="signal peptide" evidence="1">
    <location>
        <begin position="1"/>
        <end position="21"/>
    </location>
</feature>
<feature type="domain" description="DUF1592" evidence="5">
    <location>
        <begin position="479"/>
        <end position="606"/>
    </location>
</feature>
<dbReference type="EMBL" id="CP036433">
    <property type="protein sequence ID" value="QDU95815.1"/>
    <property type="molecule type" value="Genomic_DNA"/>
</dbReference>
<evidence type="ECO:0000259" key="4">
    <source>
        <dbReference type="Pfam" id="PF07627"/>
    </source>
</evidence>
<dbReference type="Proteomes" id="UP000317648">
    <property type="component" value="Chromosome"/>
</dbReference>
<dbReference type="GO" id="GO:0009055">
    <property type="term" value="F:electron transfer activity"/>
    <property type="evidence" value="ECO:0007669"/>
    <property type="project" value="InterPro"/>
</dbReference>
<keyword evidence="9" id="KW-1185">Reference proteome</keyword>
<evidence type="ECO:0000313" key="8">
    <source>
        <dbReference type="EMBL" id="QDU95815.1"/>
    </source>
</evidence>